<keyword evidence="9" id="KW-0255">Endonuclease</keyword>
<keyword evidence="5" id="KW-0949">S-adenosyl-L-methionine</keyword>
<evidence type="ECO:0000313" key="10">
    <source>
        <dbReference type="Proteomes" id="UP000654947"/>
    </source>
</evidence>
<dbReference type="Pfam" id="PF07669">
    <property type="entry name" value="Eco57I"/>
    <property type="match status" value="1"/>
</dbReference>
<evidence type="ECO:0000256" key="2">
    <source>
        <dbReference type="ARBA" id="ARBA00011900"/>
    </source>
</evidence>
<evidence type="ECO:0000256" key="3">
    <source>
        <dbReference type="ARBA" id="ARBA00022603"/>
    </source>
</evidence>
<dbReference type="InterPro" id="IPR050953">
    <property type="entry name" value="N4_N6_ade-DNA_methylase"/>
</dbReference>
<dbReference type="EMBL" id="BMXL01000004">
    <property type="protein sequence ID" value="GHD20566.1"/>
    <property type="molecule type" value="Genomic_DNA"/>
</dbReference>
<dbReference type="PANTHER" id="PTHR33841:SF5">
    <property type="entry name" value="DNA METHYLASE (MODIFICATION METHYLASE) (METHYLTRANSFERASE)-RELATED"/>
    <property type="match status" value="1"/>
</dbReference>
<keyword evidence="9" id="KW-0540">Nuclease</keyword>
<dbReference type="GO" id="GO:0006304">
    <property type="term" value="P:DNA modification"/>
    <property type="evidence" value="ECO:0007669"/>
    <property type="project" value="InterPro"/>
</dbReference>
<dbReference type="SUPFAM" id="SSF53335">
    <property type="entry name" value="S-adenosyl-L-methionine-dependent methyltransferases"/>
    <property type="match status" value="1"/>
</dbReference>
<dbReference type="GO" id="GO:0004519">
    <property type="term" value="F:endonuclease activity"/>
    <property type="evidence" value="ECO:0007669"/>
    <property type="project" value="UniProtKB-KW"/>
</dbReference>
<comment type="caution">
    <text evidence="9">The sequence shown here is derived from an EMBL/GenBank/DDBJ whole genome shotgun (WGS) entry which is preliminary data.</text>
</comment>
<evidence type="ECO:0000256" key="7">
    <source>
        <dbReference type="SAM" id="MobiDB-lite"/>
    </source>
</evidence>
<gene>
    <name evidence="9" type="ORF">GCM10007147_13090</name>
</gene>
<keyword evidence="10" id="KW-1185">Reference proteome</keyword>
<evidence type="ECO:0000256" key="1">
    <source>
        <dbReference type="ARBA" id="ARBA00006594"/>
    </source>
</evidence>
<comment type="similarity">
    <text evidence="1">Belongs to the N(4)/N(6)-methyltransferase family.</text>
</comment>
<feature type="domain" description="Type II methyltransferase M.TaqI-like" evidence="8">
    <location>
        <begin position="993"/>
        <end position="1035"/>
    </location>
</feature>
<keyword evidence="3" id="KW-0489">Methyltransferase</keyword>
<name>A0A918XAX2_9ACTN</name>
<protein>
    <recommendedName>
        <fullName evidence="2">site-specific DNA-methyltransferase (adenine-specific)</fullName>
        <ecNumber evidence="2">2.1.1.72</ecNumber>
    </recommendedName>
</protein>
<dbReference type="Proteomes" id="UP000654947">
    <property type="component" value="Unassembled WGS sequence"/>
</dbReference>
<evidence type="ECO:0000256" key="6">
    <source>
        <dbReference type="ARBA" id="ARBA00047942"/>
    </source>
</evidence>
<dbReference type="InterPro" id="IPR029063">
    <property type="entry name" value="SAM-dependent_MTases_sf"/>
</dbReference>
<reference evidence="9 10" key="1">
    <citation type="journal article" date="2014" name="Int. J. Syst. Evol. Microbiol.">
        <title>Complete genome sequence of Corynebacterium casei LMG S-19264T (=DSM 44701T), isolated from a smear-ripened cheese.</title>
        <authorList>
            <consortium name="US DOE Joint Genome Institute (JGI-PGF)"/>
            <person name="Walter F."/>
            <person name="Albersmeier A."/>
            <person name="Kalinowski J."/>
            <person name="Ruckert C."/>
        </authorList>
    </citation>
    <scope>NUCLEOTIDE SEQUENCE [LARGE SCALE GENOMIC DNA]</scope>
    <source>
        <strain evidence="9 10">KCTC 19473</strain>
    </source>
</reference>
<proteinExistence type="inferred from homology"/>
<keyword evidence="9" id="KW-0378">Hydrolase</keyword>
<evidence type="ECO:0000313" key="9">
    <source>
        <dbReference type="EMBL" id="GHD20566.1"/>
    </source>
</evidence>
<dbReference type="InterPro" id="IPR011639">
    <property type="entry name" value="MethylTrfase_TaqI-like_dom"/>
</dbReference>
<comment type="catalytic activity">
    <reaction evidence="6">
        <text>a 2'-deoxyadenosine in DNA + S-adenosyl-L-methionine = an N(6)-methyl-2'-deoxyadenosine in DNA + S-adenosyl-L-homocysteine + H(+)</text>
        <dbReference type="Rhea" id="RHEA:15197"/>
        <dbReference type="Rhea" id="RHEA-COMP:12418"/>
        <dbReference type="Rhea" id="RHEA-COMP:12419"/>
        <dbReference type="ChEBI" id="CHEBI:15378"/>
        <dbReference type="ChEBI" id="CHEBI:57856"/>
        <dbReference type="ChEBI" id="CHEBI:59789"/>
        <dbReference type="ChEBI" id="CHEBI:90615"/>
        <dbReference type="ChEBI" id="CHEBI:90616"/>
        <dbReference type="EC" id="2.1.1.72"/>
    </reaction>
</comment>
<dbReference type="RefSeq" id="WP_193517552.1">
    <property type="nucleotide sequence ID" value="NZ_BMXL01000004.1"/>
</dbReference>
<dbReference type="PANTHER" id="PTHR33841">
    <property type="entry name" value="DNA METHYLTRANSFERASE YEEA-RELATED"/>
    <property type="match status" value="1"/>
</dbReference>
<evidence type="ECO:0000259" key="8">
    <source>
        <dbReference type="Pfam" id="PF07669"/>
    </source>
</evidence>
<evidence type="ECO:0000256" key="4">
    <source>
        <dbReference type="ARBA" id="ARBA00022679"/>
    </source>
</evidence>
<dbReference type="Gene3D" id="3.40.50.150">
    <property type="entry name" value="Vaccinia Virus protein VP39"/>
    <property type="match status" value="2"/>
</dbReference>
<accession>A0A918XAX2</accession>
<evidence type="ECO:0000256" key="5">
    <source>
        <dbReference type="ARBA" id="ARBA00022691"/>
    </source>
</evidence>
<dbReference type="GO" id="GO:0032259">
    <property type="term" value="P:methylation"/>
    <property type="evidence" value="ECO:0007669"/>
    <property type="project" value="UniProtKB-KW"/>
</dbReference>
<feature type="region of interest" description="Disordered" evidence="7">
    <location>
        <begin position="1641"/>
        <end position="1672"/>
    </location>
</feature>
<dbReference type="EC" id="2.1.1.72" evidence="2"/>
<sequence length="1672" mass="187449">MSYDSVINRGEYFSDHYLAEVLPKTLKKSVFKDWSERESAETRRVAQAKENEQAAGDERRRRPVTPREKLRRLRSRYFDDRPALAEYTERLRESPDSVTGTRVAAHTERLHGLHGAILTALGYSPKEEPYTAHFEHGDDTVEVRLALHEPTVAAVECGWAPDVDAAMDPDGPGWLLDPVRLGGSERDRIDLGTKLVSWLFAREEGLRYVLVLVGGVVVLADRTVWGEGRYLAVNLDAALSNNDTDELGTIAALLGAESLLPSEDGSGDALSELVESSHQHSVGVSKSLRQGLQSSVEIIANEVLDRLREEGVNPHHIDTGTGRGFAEELARQSLRYLYRILFLLYAEARPELGVVPAKDEAYLRGYSMARLGDLVVHDLQGEEARTSIHLYESLDLLFGMVNEGHNQRGYQLGEEEAAGLSEGEGLRFEPLRADLFDPARTHLIGTSLVHPDDDPDEPEMPALDTRLRNAALHKVLRLLMLSRGSKKGRGGFISYAQLGINQLGAVYEGLMSYTGRLAEEPLYEVAKNGDPSGGSWLVPHSKVDDYPENVWVYVTGEDGKPTAERKQYRTGQFVYRLAGRDRETSASYYTPESLTRLTVQLTLRERLDQDGQTTPARELLEWTICEPALGSGAFLNEAINQVATEYLKRAQKERGEELDPEKYAEELQKVKAYIALHRSYGVDLNETAVELAEVSLWLNVMYPGLQAPWFGLHLRCGNSLVGAGRRLYSPEAVKKGEWLKSAPDEVPFRDGDVPEGHIHHWLLPAQGWASVAGEKEAKNLAPEETAKLNAWRKAMRKRPKATGKNSQIKRLQGLSRRAEYLWGFVIRRLELSESEISRRIDVYGADWIEQPENPLDRDEVKARLERKGSPYWRLKTVMDAWCALWFWPVQQAGLLDGSDEIYGRLERSLELSAGGGDSLFDTVQRDSKSLADLDGWLDFAEAVLGSHDIPDDSLYEGKIESLGELDEAEEHLPGFMGMVEPHKFGEKFPWLPESEKLARQYGFFHWELQFAHLFQGRGGFDIQVGNPPWVRPRWDEDSVLAEEDPWFKLVDRSSAERKRERKSDQLESARNEEYFLNELTFVAGLSDFLSSLSTYPLLVGTQPDLYRAFMCRVWAGIRSGGSSGLVHPDSHFGGVKEAGLRAASYSHLLFHAHFYNRALVFPDIHANTEFSINIYGGAGGVNFVGANWLFSPEVLRFSLRGYSSSEIPGIKYGGSWDMRPHVDRLVRIDESTLRDWSGFSGAVSEVSVDQVPLLYPVSVAEAGAIRVLAAYKRRLGWDSPFVARGYDEANAKKGGTIGWGGCLPSSLGDLVIQGPHFSQATPFAKQPRIPCNTNRDWDAFDLASLGGQAVPVTNYVRACDLDEYQDAQVKWGDERYTEYYRLAWRRMIPFDTERSLFAALIPPGPAHVDAVHSMWVKDNRTTVLNAGFWASLPLDYLLRITGRSDLRNAEVNKMPAPTSGHPLETALLVRTMRLNCLTNAYALLWSELYDDTWRGQTWAVDWEGLAPLNEVGPEWEWASPLRTERERRAALVELDALVSVWLGITAEQLAVVYRSRFPVLSDYEAQMWFDANGRKIAKSHNTFGYGQTKEDYLALQKYLDSGNPADIPEGYSAPFYKADREAEYREAHAYFTGIVERAKREGTWTAPERPTGPAATSVGDDPAPTPLTSGEA</sequence>
<organism evidence="9 10">
    <name type="scientific">Nocardiopsis kunsanensis</name>
    <dbReference type="NCBI Taxonomy" id="141693"/>
    <lineage>
        <taxon>Bacteria</taxon>
        <taxon>Bacillati</taxon>
        <taxon>Actinomycetota</taxon>
        <taxon>Actinomycetes</taxon>
        <taxon>Streptosporangiales</taxon>
        <taxon>Nocardiopsidaceae</taxon>
        <taxon>Nocardiopsis</taxon>
    </lineage>
</organism>
<keyword evidence="4" id="KW-0808">Transferase</keyword>
<feature type="region of interest" description="Disordered" evidence="7">
    <location>
        <begin position="40"/>
        <end position="66"/>
    </location>
</feature>
<dbReference type="GO" id="GO:0009007">
    <property type="term" value="F:site-specific DNA-methyltransferase (adenine-specific) activity"/>
    <property type="evidence" value="ECO:0007669"/>
    <property type="project" value="UniProtKB-EC"/>
</dbReference>